<dbReference type="CDD" id="cd01837">
    <property type="entry name" value="SGNH_plant_lipase_like"/>
    <property type="match status" value="1"/>
</dbReference>
<dbReference type="EMBL" id="KK914327">
    <property type="protein sequence ID" value="KDP40649.1"/>
    <property type="molecule type" value="Genomic_DNA"/>
</dbReference>
<dbReference type="InterPro" id="IPR035669">
    <property type="entry name" value="SGNH_plant_lipase-like"/>
</dbReference>
<accession>A0A067L977</accession>
<protein>
    <submittedName>
        <fullName evidence="4">Uncharacterized protein</fullName>
    </submittedName>
</protein>
<evidence type="ECO:0000313" key="5">
    <source>
        <dbReference type="Proteomes" id="UP000027138"/>
    </source>
</evidence>
<evidence type="ECO:0000313" key="4">
    <source>
        <dbReference type="EMBL" id="KDP40649.1"/>
    </source>
</evidence>
<feature type="signal peptide" evidence="3">
    <location>
        <begin position="1"/>
        <end position="28"/>
    </location>
</feature>
<evidence type="ECO:0000256" key="1">
    <source>
        <dbReference type="ARBA" id="ARBA00008668"/>
    </source>
</evidence>
<dbReference type="GO" id="GO:0016298">
    <property type="term" value="F:lipase activity"/>
    <property type="evidence" value="ECO:0007669"/>
    <property type="project" value="TreeGrafter"/>
</dbReference>
<dbReference type="OrthoDB" id="850566at2759"/>
<reference evidence="4 5" key="1">
    <citation type="journal article" date="2014" name="PLoS ONE">
        <title>Global Analysis of Gene Expression Profiles in Physic Nut (Jatropha curcas L.) Seedlings Exposed to Salt Stress.</title>
        <authorList>
            <person name="Zhang L."/>
            <person name="Zhang C."/>
            <person name="Wu P."/>
            <person name="Chen Y."/>
            <person name="Li M."/>
            <person name="Jiang H."/>
            <person name="Wu G."/>
        </authorList>
    </citation>
    <scope>NUCLEOTIDE SEQUENCE [LARGE SCALE GENOMIC DNA]</scope>
    <source>
        <strain evidence="5">cv. GZQX0401</strain>
        <tissue evidence="4">Young leaves</tissue>
    </source>
</reference>
<dbReference type="KEGG" id="jcu:105631342"/>
<dbReference type="SUPFAM" id="SSF52266">
    <property type="entry name" value="SGNH hydrolase"/>
    <property type="match status" value="1"/>
</dbReference>
<evidence type="ECO:0000256" key="2">
    <source>
        <dbReference type="ARBA" id="ARBA00022729"/>
    </source>
</evidence>
<comment type="similarity">
    <text evidence="1">Belongs to the 'GDSL' lipolytic enzyme family.</text>
</comment>
<proteinExistence type="inferred from homology"/>
<gene>
    <name evidence="4" type="ORF">JCGZ_24648</name>
</gene>
<organism evidence="4 5">
    <name type="scientific">Jatropha curcas</name>
    <name type="common">Barbados nut</name>
    <dbReference type="NCBI Taxonomy" id="180498"/>
    <lineage>
        <taxon>Eukaryota</taxon>
        <taxon>Viridiplantae</taxon>
        <taxon>Streptophyta</taxon>
        <taxon>Embryophyta</taxon>
        <taxon>Tracheophyta</taxon>
        <taxon>Spermatophyta</taxon>
        <taxon>Magnoliopsida</taxon>
        <taxon>eudicotyledons</taxon>
        <taxon>Gunneridae</taxon>
        <taxon>Pentapetalae</taxon>
        <taxon>rosids</taxon>
        <taxon>fabids</taxon>
        <taxon>Malpighiales</taxon>
        <taxon>Euphorbiaceae</taxon>
        <taxon>Crotonoideae</taxon>
        <taxon>Jatropheae</taxon>
        <taxon>Jatropha</taxon>
    </lineage>
</organism>
<keyword evidence="2 3" id="KW-0732">Signal</keyword>
<sequence length="373" mass="41279">MAISVCRLLCVLSLFFSVTLLNLLGCSAQYFFIFGDSLWDPGNNQYITPGEKIPSYYPPYGTTFFNHSTGRFSDGRVVPDFIAIKLKLPFIPPVLEPNADLTNGASFASGGAGVFDSNPNAMNLENQIGNFTAVAKMWNETLGEAEANKRLKEAVYMVAMGGNDYFSFTFQNPNATFLELKQYVNEVVGNITIQVKEIYNIGARKFMFQNVAPIGCLPMFKQQFNISGDGCAQLPLTLSVLHNEALTEMANTLANEYPDFTYSIFDYFTAIGQRISNPKDFGFEVGKIACCGDGSHRASNCGSFPYCVCSNASNYVFFDGGHNSEAANNQMAELMWSGGPDVVYPYNMKQLFDFDSTVKTFSKKYSLLKMRLA</sequence>
<name>A0A067L977_JATCU</name>
<dbReference type="Pfam" id="PF00657">
    <property type="entry name" value="Lipase_GDSL"/>
    <property type="match status" value="1"/>
</dbReference>
<dbReference type="Gene3D" id="3.40.50.1110">
    <property type="entry name" value="SGNH hydrolase"/>
    <property type="match status" value="1"/>
</dbReference>
<dbReference type="InterPro" id="IPR001087">
    <property type="entry name" value="GDSL"/>
</dbReference>
<dbReference type="InterPro" id="IPR044552">
    <property type="entry name" value="GLIP1-5/GLL25"/>
</dbReference>
<evidence type="ECO:0000256" key="3">
    <source>
        <dbReference type="SAM" id="SignalP"/>
    </source>
</evidence>
<dbReference type="AlphaFoldDB" id="A0A067L977"/>
<dbReference type="Proteomes" id="UP000027138">
    <property type="component" value="Unassembled WGS sequence"/>
</dbReference>
<dbReference type="PANTHER" id="PTHR45966">
    <property type="entry name" value="GDSL-LIKE LIPASE/ACYLHYDROLASE"/>
    <property type="match status" value="1"/>
</dbReference>
<dbReference type="PANTHER" id="PTHR45966:SF12">
    <property type="entry name" value="GDSL ESTERASE_LIPASE 1-LIKE ISOFORM X2"/>
    <property type="match status" value="1"/>
</dbReference>
<keyword evidence="5" id="KW-1185">Reference proteome</keyword>
<dbReference type="InterPro" id="IPR036514">
    <property type="entry name" value="SGNH_hydro_sf"/>
</dbReference>
<feature type="chain" id="PRO_5001640250" evidence="3">
    <location>
        <begin position="29"/>
        <end position="373"/>
    </location>
</feature>